<keyword evidence="2" id="KW-1185">Reference proteome</keyword>
<name>A0ACC2D4D3_DIPCM</name>
<accession>A0ACC2D4D3</accession>
<organism evidence="1 2">
    <name type="scientific">Diphasiastrum complanatum</name>
    <name type="common">Issler's clubmoss</name>
    <name type="synonym">Lycopodium complanatum</name>
    <dbReference type="NCBI Taxonomy" id="34168"/>
    <lineage>
        <taxon>Eukaryota</taxon>
        <taxon>Viridiplantae</taxon>
        <taxon>Streptophyta</taxon>
        <taxon>Embryophyta</taxon>
        <taxon>Tracheophyta</taxon>
        <taxon>Lycopodiopsida</taxon>
        <taxon>Lycopodiales</taxon>
        <taxon>Lycopodiaceae</taxon>
        <taxon>Lycopodioideae</taxon>
        <taxon>Diphasiastrum</taxon>
    </lineage>
</organism>
<protein>
    <submittedName>
        <fullName evidence="1">Uncharacterized protein</fullName>
    </submittedName>
</protein>
<evidence type="ECO:0000313" key="1">
    <source>
        <dbReference type="EMBL" id="KAJ7549093.1"/>
    </source>
</evidence>
<gene>
    <name evidence="1" type="ORF">O6H91_07G039700</name>
</gene>
<proteinExistence type="predicted"/>
<evidence type="ECO:0000313" key="2">
    <source>
        <dbReference type="Proteomes" id="UP001162992"/>
    </source>
</evidence>
<sequence>MEKISVAIRVRPLSKQEVGKGSAWKIASNTINLCNSTGATVPGQSFTFDRVFDTDSKTQEIYEARTKDIISSTVGGFNGTVFAYGQTSSGKTFTMRGSPTEPGIIPLAVQDVFHNIQEAENREFLLRVSYMEIYNEEINDLLAPENRKLQVHENLERGIFVAGLREEIVVSPEQVMQLMEYGEAHRHVGETNMNTYSSRSHTIFRMVIESRDKSQDGPAGTTIQVCDAVRVSVLNLVDLAGSERVAKTGAEGARLKEGSHINKSLMTLGTVINKLSEGIENLGGHVPYRDSKLTRILQPALGGNAKTAIICNVTPAWVHVDETKGTLQFASRAIRVTNCAQVNEVMTDAALLKRQKREIEELRNKLQESHSDHLEDEILDLRNTLLKTELERERMALELEEEKKDKAERERRWKEQIENLSTMVINSAVDDRVYERRTRKNNRRETWCPRIPASDPKLSELKRSSFKKPFDSSVSRKRDRLLPLPPPFEKLSEEDECTWGNSIRKAGETLGNINPETNDEGLANDSEFTFVDPGARMYVAERRRRSSTERMGANEEELLDLQAHYQDLQCEHEAARFEMKYMMSENAKLKKQLEHFEAAAKKGSRADGKFLHTQDGDRRCKSLDGCETEVSGQILKKLQEQVHDFEIEKFYMQREIDNLMEQAQNQKMAAKEELEVLYAKLRDARQEAVDVKQQLSKALDHNRNLELERENELLLQLDLAASFDDFQIEVETTKASIAAIVGTLEADIRDVKDCAMENENERRLIFTLLHATRTKEAQADKALNRMHVAQVASTREEEGEIRSVKRKAEYDAVINLNDLRGHLWEKDSSDTQLNLHAEHVHTLEAELAQVQNERNGLIEMLEKAKEDRNAFNDLIQNLDIKLMSITENCEAKLADIESEFARFSQAALGELSQLQNEQETILNLRASNEVEIESFKTELHTLYNKIELLEENLLVTTNEKDGMLKLQMDILKEREQYDAFRGSIEMLEKENTLLAETNRTFLEELESIKVQTQIQKEQLEVTQTMLQKVTEESMVLSEVNSSLSLHNQQQQKFLEDHQRKLDQANSDLEADIELKANLFAEVENMKNLITEKEEGCRKLMDKLATLEKEKASKVAELEAHLTSLQATMQRTQNEAEQYQGEILHLRNEVIALRKEVSQAKAAPSALGKERDTIRRELDKTKSKIKDVEAKLKSTLQEKSKLEAEKVNMDRELKLLRGQSMFLQRDVSKRESLADKRRESAASGLNKTKHQLSSAEHYLQLKNVELEKAYFDMQLLQESYARVEASVSEAKDFSQLLEEKLAIAEESIVSMKDEKTSAEAKVERLAIELEAASEQWRLASSELEALREEKIKLAEELQIHITACHEAKSAAADLTKVKDELTSELTDSYFRFEEEKAAWAATKMAVENALAKESEARCDALKEIDALTKELEQLKLVQEEVLSTKKALEEQISEFQSAIEVREKECTLMYEEQIQQVRLELQSTKECICKLQEQIVAAENVGQTEREARISELSHAQAVQTLLGEKEAELAEAKKYEELFAQICVEHKDVVLGRNLLEEKINVLEKALEDAKSEASMSWMQAQQLSKTVELNKEQCKELERQIVVLEANEKEFRERLNGCNYEQAPNEGPLVMKEEIEVLKLDNLNNGDRTIQQDDKRMDTSILGTNIARKAEDLAKVEDHVVKGLSDEILYLKATLDKVCRLQETTETVKKNLEGQVSELEEALVKEKKQVDQLEAMLIRADEEISTLSDILSNEKSIMNELRARLSAIQIEQQHWIMTEERMEIENQQKQNQNDTLLKENKKLLVSNIKLQVAFDSMEARAEVFEGRLEDARWELIEIKEKASRAPAKHTTHSDRQALESKLAAARLEIVELKVELQNSRNECRKYYEHLQKIQGHAERDVLDEDVHQQNHKIDEEAILAKADELCETEGDGLSSLQKVSISSPAESLAKRKPFDLNSVSSLRKKIKEMEQMQDRRRNASHIRGESTPLLLTPCLRFGKSMHEPDHSDFGSTRRAALLPVELNNRASCSSSVEDITKQTLLHSGFSASKSSLQTAPQDGHLPLSWSASQHTFSGLGFAARYGKFRNLDEKLADKENTGSFTSKETMNLMYKFPEMKTRHFVP</sequence>
<reference evidence="2" key="1">
    <citation type="journal article" date="2024" name="Proc. Natl. Acad. Sci. U.S.A.">
        <title>Extraordinary preservation of gene collinearity over three hundred million years revealed in homosporous lycophytes.</title>
        <authorList>
            <person name="Li C."/>
            <person name="Wickell D."/>
            <person name="Kuo L.Y."/>
            <person name="Chen X."/>
            <person name="Nie B."/>
            <person name="Liao X."/>
            <person name="Peng D."/>
            <person name="Ji J."/>
            <person name="Jenkins J."/>
            <person name="Williams M."/>
            <person name="Shu S."/>
            <person name="Plott C."/>
            <person name="Barry K."/>
            <person name="Rajasekar S."/>
            <person name="Grimwood J."/>
            <person name="Han X."/>
            <person name="Sun S."/>
            <person name="Hou Z."/>
            <person name="He W."/>
            <person name="Dai G."/>
            <person name="Sun C."/>
            <person name="Schmutz J."/>
            <person name="Leebens-Mack J.H."/>
            <person name="Li F.W."/>
            <person name="Wang L."/>
        </authorList>
    </citation>
    <scope>NUCLEOTIDE SEQUENCE [LARGE SCALE GENOMIC DNA]</scope>
    <source>
        <strain evidence="2">cv. PW_Plant_1</strain>
    </source>
</reference>
<dbReference type="EMBL" id="CM055098">
    <property type="protein sequence ID" value="KAJ7549093.1"/>
    <property type="molecule type" value="Genomic_DNA"/>
</dbReference>
<dbReference type="Proteomes" id="UP001162992">
    <property type="component" value="Chromosome 7"/>
</dbReference>
<comment type="caution">
    <text evidence="1">The sequence shown here is derived from an EMBL/GenBank/DDBJ whole genome shotgun (WGS) entry which is preliminary data.</text>
</comment>